<protein>
    <recommendedName>
        <fullName evidence="4">Peptidase C39-like domain-containing protein</fullName>
    </recommendedName>
</protein>
<evidence type="ECO:0000256" key="1">
    <source>
        <dbReference type="SAM" id="MobiDB-lite"/>
    </source>
</evidence>
<comment type="caution">
    <text evidence="2">The sequence shown here is derived from an EMBL/GenBank/DDBJ whole genome shotgun (WGS) entry which is preliminary data.</text>
</comment>
<reference evidence="2 3" key="1">
    <citation type="submission" date="2020-08" db="EMBL/GenBank/DDBJ databases">
        <title>Genomic Encyclopedia of Type Strains, Phase III (KMG-III): the genomes of soil and plant-associated and newly described type strains.</title>
        <authorList>
            <person name="Whitman W."/>
        </authorList>
    </citation>
    <scope>NUCLEOTIDE SEQUENCE [LARGE SCALE GENOMIC DNA]</scope>
    <source>
        <strain evidence="2 3">CECT 7247</strain>
    </source>
</reference>
<evidence type="ECO:0008006" key="4">
    <source>
        <dbReference type="Google" id="ProtNLM"/>
    </source>
</evidence>
<evidence type="ECO:0000313" key="3">
    <source>
        <dbReference type="Proteomes" id="UP000574369"/>
    </source>
</evidence>
<dbReference type="Proteomes" id="UP000574369">
    <property type="component" value="Unassembled WGS sequence"/>
</dbReference>
<name>A0ABR6GXC9_9BURK</name>
<keyword evidence="3" id="KW-1185">Reference proteome</keyword>
<dbReference type="EMBL" id="JACHXO010000008">
    <property type="protein sequence ID" value="MBB3196757.1"/>
    <property type="molecule type" value="Genomic_DNA"/>
</dbReference>
<sequence>MADRSPQADRAGQWQRQADRRSPTAQRMRVSHSNSFYGPHREGTDFPYHYTVSIIQYVDTHGVLAADDEWVTLCVPVLYSGMWSMRWFELSGADLRAMRSEIQKRTPEAREQHAEEVRTRGDVSFDVNAGGDSKNCGYCVLARLLSAKSADEVSRDMEEKDYGGGMANDGLSIWHIQKVLQWYGRTVGMMAEGLTREELRHWIQRTTQDDQGYDFVVWFPAHFVLAWVLNDGTILVEDPQTHDIFEFDVLSDATFMTFAVKR</sequence>
<organism evidence="2 3">
    <name type="scientific">Roseateles terrae</name>
    <dbReference type="NCBI Taxonomy" id="431060"/>
    <lineage>
        <taxon>Bacteria</taxon>
        <taxon>Pseudomonadati</taxon>
        <taxon>Pseudomonadota</taxon>
        <taxon>Betaproteobacteria</taxon>
        <taxon>Burkholderiales</taxon>
        <taxon>Sphaerotilaceae</taxon>
        <taxon>Roseateles</taxon>
    </lineage>
</organism>
<gene>
    <name evidence="2" type="ORF">FHS28_004179</name>
</gene>
<proteinExistence type="predicted"/>
<accession>A0ABR6GXC9</accession>
<evidence type="ECO:0000313" key="2">
    <source>
        <dbReference type="EMBL" id="MBB3196757.1"/>
    </source>
</evidence>
<feature type="region of interest" description="Disordered" evidence="1">
    <location>
        <begin position="1"/>
        <end position="38"/>
    </location>
</feature>
<dbReference type="RefSeq" id="WP_088453732.1">
    <property type="nucleotide sequence ID" value="NZ_JACHXO010000008.1"/>
</dbReference>